<dbReference type="SUPFAM" id="SSF46785">
    <property type="entry name" value="Winged helix' DNA-binding domain"/>
    <property type="match status" value="1"/>
</dbReference>
<protein>
    <submittedName>
        <fullName evidence="5">Helix-turn-helix transcriptional regulator</fullName>
    </submittedName>
</protein>
<keyword evidence="2" id="KW-0238">DNA-binding</keyword>
<evidence type="ECO:0000256" key="2">
    <source>
        <dbReference type="ARBA" id="ARBA00023125"/>
    </source>
</evidence>
<evidence type="ECO:0000256" key="3">
    <source>
        <dbReference type="ARBA" id="ARBA00023163"/>
    </source>
</evidence>
<keyword evidence="6" id="KW-1185">Reference proteome</keyword>
<evidence type="ECO:0000256" key="1">
    <source>
        <dbReference type="ARBA" id="ARBA00023015"/>
    </source>
</evidence>
<dbReference type="InterPro" id="IPR036388">
    <property type="entry name" value="WH-like_DNA-bd_sf"/>
</dbReference>
<comment type="caution">
    <text evidence="5">The sequence shown here is derived from an EMBL/GenBank/DDBJ whole genome shotgun (WGS) entry which is preliminary data.</text>
</comment>
<dbReference type="GO" id="GO:0003677">
    <property type="term" value="F:DNA binding"/>
    <property type="evidence" value="ECO:0007669"/>
    <property type="project" value="UniProtKB-KW"/>
</dbReference>
<dbReference type="PANTHER" id="PTHR33204">
    <property type="entry name" value="TRANSCRIPTIONAL REGULATOR, MARR FAMILY"/>
    <property type="match status" value="1"/>
</dbReference>
<name>A0A6M1RRZ5_9BACT</name>
<proteinExistence type="predicted"/>
<organism evidence="5 6">
    <name type="scientific">Limisphaera ngatamarikiensis</name>
    <dbReference type="NCBI Taxonomy" id="1324935"/>
    <lineage>
        <taxon>Bacteria</taxon>
        <taxon>Pseudomonadati</taxon>
        <taxon>Verrucomicrobiota</taxon>
        <taxon>Verrucomicrobiia</taxon>
        <taxon>Limisphaerales</taxon>
        <taxon>Limisphaeraceae</taxon>
        <taxon>Limisphaera</taxon>
    </lineage>
</organism>
<dbReference type="InterPro" id="IPR036390">
    <property type="entry name" value="WH_DNA-bd_sf"/>
</dbReference>
<sequence>MAEKGPNKARFLSLPERTAYRRIEDVVGCKWSAAVLAAIGRGVTRPGQLERFIPGISTKVLNERLRKLLDYELITRHEFPGKVLRVEYRLTPTGRKLVDILEQLRELDEEHAQRHGSGAP</sequence>
<evidence type="ECO:0000259" key="4">
    <source>
        <dbReference type="PROSITE" id="PS51118"/>
    </source>
</evidence>
<evidence type="ECO:0000313" key="5">
    <source>
        <dbReference type="EMBL" id="NGO38264.1"/>
    </source>
</evidence>
<dbReference type="Gene3D" id="1.10.10.10">
    <property type="entry name" value="Winged helix-like DNA-binding domain superfamily/Winged helix DNA-binding domain"/>
    <property type="match status" value="1"/>
</dbReference>
<reference evidence="5 6" key="1">
    <citation type="submission" date="2020-02" db="EMBL/GenBank/DDBJ databases">
        <title>Draft genome sequence of Limisphaera ngatamarikiensis NGM72.4T, a thermophilic Verrucomicrobia grouped in subdivision 3.</title>
        <authorList>
            <person name="Carere C.R."/>
            <person name="Steen J."/>
            <person name="Hugenholtz P."/>
            <person name="Stott M.B."/>
        </authorList>
    </citation>
    <scope>NUCLEOTIDE SEQUENCE [LARGE SCALE GENOMIC DNA]</scope>
    <source>
        <strain evidence="5 6">NGM72.4</strain>
    </source>
</reference>
<accession>A0A6M1RRZ5</accession>
<dbReference type="AlphaFoldDB" id="A0A6M1RRZ5"/>
<dbReference type="PANTHER" id="PTHR33204:SF37">
    <property type="entry name" value="HTH-TYPE TRANSCRIPTIONAL REGULATOR YODB"/>
    <property type="match status" value="1"/>
</dbReference>
<dbReference type="RefSeq" id="WP_165105647.1">
    <property type="nucleotide sequence ID" value="NZ_JAAKYA010000014.1"/>
</dbReference>
<feature type="domain" description="HTH hxlR-type" evidence="4">
    <location>
        <begin position="14"/>
        <end position="116"/>
    </location>
</feature>
<keyword evidence="3" id="KW-0804">Transcription</keyword>
<dbReference type="Pfam" id="PF01638">
    <property type="entry name" value="HxlR"/>
    <property type="match status" value="1"/>
</dbReference>
<dbReference type="Proteomes" id="UP000477311">
    <property type="component" value="Unassembled WGS sequence"/>
</dbReference>
<gene>
    <name evidence="5" type="ORF">G4L39_02485</name>
</gene>
<evidence type="ECO:0000313" key="6">
    <source>
        <dbReference type="Proteomes" id="UP000477311"/>
    </source>
</evidence>
<dbReference type="InterPro" id="IPR002577">
    <property type="entry name" value="HTH_HxlR"/>
</dbReference>
<keyword evidence="1" id="KW-0805">Transcription regulation</keyword>
<dbReference type="PROSITE" id="PS51118">
    <property type="entry name" value="HTH_HXLR"/>
    <property type="match status" value="1"/>
</dbReference>
<dbReference type="EMBL" id="JAAKYA010000014">
    <property type="protein sequence ID" value="NGO38264.1"/>
    <property type="molecule type" value="Genomic_DNA"/>
</dbReference>